<reference evidence="1 2" key="1">
    <citation type="journal article" date="2022" name="Plant J.">
        <title>Chromosome-level genome of Camellia lanceoleosa provides a valuable resource for understanding genome evolution and self-incompatibility.</title>
        <authorList>
            <person name="Gong W."/>
            <person name="Xiao S."/>
            <person name="Wang L."/>
            <person name="Liao Z."/>
            <person name="Chang Y."/>
            <person name="Mo W."/>
            <person name="Hu G."/>
            <person name="Li W."/>
            <person name="Zhao G."/>
            <person name="Zhu H."/>
            <person name="Hu X."/>
            <person name="Ji K."/>
            <person name="Xiang X."/>
            <person name="Song Q."/>
            <person name="Yuan D."/>
            <person name="Jin S."/>
            <person name="Zhang L."/>
        </authorList>
    </citation>
    <scope>NUCLEOTIDE SEQUENCE [LARGE SCALE GENOMIC DNA]</scope>
    <source>
        <strain evidence="1">SQ_2022a</strain>
    </source>
</reference>
<accession>A0ACC0FED2</accession>
<dbReference type="EMBL" id="CM045771">
    <property type="protein sequence ID" value="KAI7987116.1"/>
    <property type="molecule type" value="Genomic_DNA"/>
</dbReference>
<name>A0ACC0FED2_9ERIC</name>
<organism evidence="1 2">
    <name type="scientific">Camellia lanceoleosa</name>
    <dbReference type="NCBI Taxonomy" id="1840588"/>
    <lineage>
        <taxon>Eukaryota</taxon>
        <taxon>Viridiplantae</taxon>
        <taxon>Streptophyta</taxon>
        <taxon>Embryophyta</taxon>
        <taxon>Tracheophyta</taxon>
        <taxon>Spermatophyta</taxon>
        <taxon>Magnoliopsida</taxon>
        <taxon>eudicotyledons</taxon>
        <taxon>Gunneridae</taxon>
        <taxon>Pentapetalae</taxon>
        <taxon>asterids</taxon>
        <taxon>Ericales</taxon>
        <taxon>Theaceae</taxon>
        <taxon>Camellia</taxon>
    </lineage>
</organism>
<protein>
    <submittedName>
        <fullName evidence="1">Protein PLASTID MOVEMENT IMPAIRED 1-RELATED 1</fullName>
    </submittedName>
</protein>
<gene>
    <name evidence="1" type="ORF">LOK49_LG13G01812</name>
</gene>
<evidence type="ECO:0000313" key="2">
    <source>
        <dbReference type="Proteomes" id="UP001060215"/>
    </source>
</evidence>
<keyword evidence="2" id="KW-1185">Reference proteome</keyword>
<dbReference type="Proteomes" id="UP001060215">
    <property type="component" value="Chromosome 14"/>
</dbReference>
<comment type="caution">
    <text evidence="1">The sequence shown here is derived from an EMBL/GenBank/DDBJ whole genome shotgun (WGS) entry which is preliminary data.</text>
</comment>
<sequence length="117" mass="13357">MELFLWNTHWNMQFHLRIGLKIAGDLETVITISVVVQLRDHLRRYEVVGGPVIALIYGIGSDSRNNDEKKRFKVANLHVGGLKARSKEKINEWDTEEQKLIAMQRLVAYGLGKTVVA</sequence>
<proteinExistence type="predicted"/>
<evidence type="ECO:0000313" key="1">
    <source>
        <dbReference type="EMBL" id="KAI7987116.1"/>
    </source>
</evidence>